<feature type="region of interest" description="Disordered" evidence="1">
    <location>
        <begin position="318"/>
        <end position="349"/>
    </location>
</feature>
<sequence length="417" mass="48495">MGRRKKGRCVKKNKQINSEESSDVIKAPHSFVIHRGLPGEHIVELTKDFRKIMEPFTAMSLKERKKNTIKDFVSIASVFHITHMCIFTRTEQGMYFKLCRLPKGPTLTFKIHSFSLSRDVISLLKKQMVYEELFKNSPLVILNNFSGEGMQLKLIASMFQNMFPKINLTSVNLSTIRRCLNLNYNSISKTIDLRHYAIKVVPVDVSKGVKKLIQAKIPNLSKCEDFSDFLTKGTISESEAEDDPSSHVTLPQTLSSRGNRANNKSAIKIFELGPRLTIELIKIEDGVLDGEVLFHEYVYKSEEEKQLIKKKREAKKKLKEKRKKIQEENKKKKELQKQEHKEKSLKGMQKKKENEILLQKIAKESVMENNIEDDDIQYYRDEIGEEPDKDLFERKVGEKRRRNISKYKVKKQKLDKS</sequence>
<dbReference type="GO" id="GO:0019843">
    <property type="term" value="F:rRNA binding"/>
    <property type="evidence" value="ECO:0007669"/>
    <property type="project" value="InterPro"/>
</dbReference>
<proteinExistence type="predicted"/>
<evidence type="ECO:0000313" key="4">
    <source>
        <dbReference type="Proteomes" id="UP001432146"/>
    </source>
</evidence>
<feature type="domain" description="Brix" evidence="2">
    <location>
        <begin position="28"/>
        <end position="289"/>
    </location>
</feature>
<dbReference type="PANTHER" id="PTHR12661">
    <property type="entry name" value="PETER PAN-RELATED"/>
    <property type="match status" value="1"/>
</dbReference>
<feature type="compositionally biased region" description="Basic and acidic residues" evidence="1">
    <location>
        <begin position="325"/>
        <end position="349"/>
    </location>
</feature>
<feature type="compositionally biased region" description="Polar residues" evidence="1">
    <location>
        <begin position="246"/>
        <end position="259"/>
    </location>
</feature>
<dbReference type="SMART" id="SM00879">
    <property type="entry name" value="Brix"/>
    <property type="match status" value="1"/>
</dbReference>
<dbReference type="EMBL" id="JAWNGG020000296">
    <property type="protein sequence ID" value="KAK9294942.1"/>
    <property type="molecule type" value="Genomic_DNA"/>
</dbReference>
<dbReference type="Pfam" id="PF04427">
    <property type="entry name" value="Brix"/>
    <property type="match status" value="1"/>
</dbReference>
<evidence type="ECO:0000256" key="1">
    <source>
        <dbReference type="SAM" id="MobiDB-lite"/>
    </source>
</evidence>
<dbReference type="PANTHER" id="PTHR12661:SF5">
    <property type="entry name" value="SUPPRESSOR OF SWI4 1 HOMOLOG"/>
    <property type="match status" value="1"/>
</dbReference>
<dbReference type="InterPro" id="IPR007109">
    <property type="entry name" value="Brix"/>
</dbReference>
<accession>A0AAW0ZCW1</accession>
<dbReference type="GO" id="GO:0006364">
    <property type="term" value="P:rRNA processing"/>
    <property type="evidence" value="ECO:0007669"/>
    <property type="project" value="InterPro"/>
</dbReference>
<reference evidence="3 4" key="1">
    <citation type="submission" date="2024-05" db="EMBL/GenBank/DDBJ databases">
        <title>The nuclear and mitochondrial genome assemblies of Tetragonisca angustula (Apidae: Meliponini), a tiny yet remarkable pollinator in the Neotropics.</title>
        <authorList>
            <person name="Ferrari R."/>
            <person name="Ricardo P.C."/>
            <person name="Dias F.C."/>
            <person name="Araujo N.S."/>
            <person name="Soares D.O."/>
            <person name="Zhou Q.-S."/>
            <person name="Zhu C.-D."/>
            <person name="Coutinho L."/>
            <person name="Airas M.C."/>
            <person name="Batista T.M."/>
        </authorList>
    </citation>
    <scope>NUCLEOTIDE SEQUENCE [LARGE SCALE GENOMIC DNA]</scope>
    <source>
        <strain evidence="3">ASF017062</strain>
        <tissue evidence="3">Abdomen</tissue>
    </source>
</reference>
<dbReference type="SUPFAM" id="SSF52954">
    <property type="entry name" value="Class II aaRS ABD-related"/>
    <property type="match status" value="1"/>
</dbReference>
<dbReference type="GO" id="GO:0000027">
    <property type="term" value="P:ribosomal large subunit assembly"/>
    <property type="evidence" value="ECO:0007669"/>
    <property type="project" value="TreeGrafter"/>
</dbReference>
<feature type="region of interest" description="Disordered" evidence="1">
    <location>
        <begin position="237"/>
        <end position="259"/>
    </location>
</feature>
<organism evidence="3 4">
    <name type="scientific">Tetragonisca angustula</name>
    <dbReference type="NCBI Taxonomy" id="166442"/>
    <lineage>
        <taxon>Eukaryota</taxon>
        <taxon>Metazoa</taxon>
        <taxon>Ecdysozoa</taxon>
        <taxon>Arthropoda</taxon>
        <taxon>Hexapoda</taxon>
        <taxon>Insecta</taxon>
        <taxon>Pterygota</taxon>
        <taxon>Neoptera</taxon>
        <taxon>Endopterygota</taxon>
        <taxon>Hymenoptera</taxon>
        <taxon>Apocrita</taxon>
        <taxon>Aculeata</taxon>
        <taxon>Apoidea</taxon>
        <taxon>Anthophila</taxon>
        <taxon>Apidae</taxon>
        <taxon>Tetragonisca</taxon>
    </lineage>
</organism>
<evidence type="ECO:0000259" key="2">
    <source>
        <dbReference type="PROSITE" id="PS50833"/>
    </source>
</evidence>
<dbReference type="InterPro" id="IPR045112">
    <property type="entry name" value="PPAN-like"/>
</dbReference>
<dbReference type="GO" id="GO:0030687">
    <property type="term" value="C:preribosome, large subunit precursor"/>
    <property type="evidence" value="ECO:0007669"/>
    <property type="project" value="TreeGrafter"/>
</dbReference>
<name>A0AAW0ZCW1_9HYME</name>
<protein>
    <recommendedName>
        <fullName evidence="2">Brix domain-containing protein</fullName>
    </recommendedName>
</protein>
<evidence type="ECO:0000313" key="3">
    <source>
        <dbReference type="EMBL" id="KAK9294942.1"/>
    </source>
</evidence>
<dbReference type="Proteomes" id="UP001432146">
    <property type="component" value="Unassembled WGS sequence"/>
</dbReference>
<dbReference type="AlphaFoldDB" id="A0AAW0ZCW1"/>
<keyword evidence="4" id="KW-1185">Reference proteome</keyword>
<comment type="caution">
    <text evidence="3">The sequence shown here is derived from an EMBL/GenBank/DDBJ whole genome shotgun (WGS) entry which is preliminary data.</text>
</comment>
<dbReference type="PROSITE" id="PS50833">
    <property type="entry name" value="BRIX"/>
    <property type="match status" value="1"/>
</dbReference>
<gene>
    <name evidence="3" type="ORF">QLX08_010622</name>
</gene>